<dbReference type="InterPro" id="IPR001789">
    <property type="entry name" value="Sig_transdc_resp-reg_receiver"/>
</dbReference>
<dbReference type="EMBL" id="JACFYF010000002">
    <property type="protein sequence ID" value="MBA5761783.1"/>
    <property type="molecule type" value="Genomic_DNA"/>
</dbReference>
<sequence length="1151" mass="130750">MPTEKWAPYWGGVENPSGLYHSLLNTIADSLNYTIIYRGYDSFDEIFQALENNQVDATIGFVRNGERKRNFNFTEPVLSLKKVIWLRDDALREEPFSEWEWVCVEGGLDCEVIQGLGATKITTSEKIGIVSQIIKQGAADAALTTIMEVEQYINDPIHSKGRLILNKNIGTVKIGLMVAKENIQLKAILDKAIQTNQLALKSSRLSNIHLLNESTQWELLQNQQKSKTIRYTISSKAYPLSYYDPKTQRVEGYIHDLLDLLEKKTLFSFEYVPTKGRNVEDMLKDGTVDLLPGHYTHQLDNTSVLTTQAYTSTDYGLIETRDQYSERKLGILDPTNVLCRYIDRIRLYEPLTVYTNTAALLEALNSGDITHALVDQTIIDNYINHYREPYFRTIDKPRYMDFTTPLTMVVRKDSELLHNMLSRTLSITSGTEIDTLKSLHNNLIINYGYDKETINSYVVWIVIASSIMMLGAVILFYTLSKLLKRTQKINQLSQNEVNWLSTLLDNMPSMILITDRHGKVVFTNSAYINTIQQCRCEPNKSKHERCPFIAQALAQQNSAVFQFPNCDCLLANRHFNIRHQIITHPDHGSKHHMTVIDDISEDKQKEEELQISNQRAMKAISARNEFLAVVSHELRTPIAAMLGLMELLQFNLRNQQDIELLKNAIQSAQRLKTQVNEILDFSKIEASQLQIDIRCHNLYSELCPTLRGYETATQLKGLKFVLNWVPSEVIRAEFDALRTNQILGNVLSNALKFTDIGSIEVFIHATTSTLTISVQDSGCGMNEQQINSVFEPFIQADKGISRRYGGTGLGMSITKNLVELMGGTIDVSSMQSQGTLVSCTIPLVMVETPFHEAQVNPSNMSSSHVQGWLAAWQHQPLIEHNEDRHTQENFYPDKLYDLHQIEAAKQGETQSLTIEKPKGKVLVADDDRINQMLLHKQLTLLGVDFHIVESGQEAFDYLVEHKSDISLVLTDCHMPDVDGFQLTKSIKTHYQMFGLLPVIGCTAEDSRVVAEKAHHCGMNDVLYKPYTLEGLRQVLSPYLSETEEPIIVVQDEHLGWLSTHPSHEQLEMASVVLQSFSQEMQFLNDSNSKDDTVIHRIKGSSSLLNMTTLTTLSKQYEKSDDAEQKNIIKQSVISELSTIKNKITLWLNERQ</sequence>
<gene>
    <name evidence="11" type="ORF">H2O73_05420</name>
</gene>
<dbReference type="PANTHER" id="PTHR43047">
    <property type="entry name" value="TWO-COMPONENT HISTIDINE PROTEIN KINASE"/>
    <property type="match status" value="1"/>
</dbReference>
<dbReference type="GO" id="GO:0009927">
    <property type="term" value="F:histidine phosphotransfer kinase activity"/>
    <property type="evidence" value="ECO:0007669"/>
    <property type="project" value="TreeGrafter"/>
</dbReference>
<dbReference type="AlphaFoldDB" id="A0A7W2IT45"/>
<keyword evidence="8" id="KW-0812">Transmembrane</keyword>
<dbReference type="GO" id="GO:0016787">
    <property type="term" value="F:hydrolase activity"/>
    <property type="evidence" value="ECO:0007669"/>
    <property type="project" value="UniProtKB-KW"/>
</dbReference>
<dbReference type="SMART" id="SM00388">
    <property type="entry name" value="HisKA"/>
    <property type="match status" value="1"/>
</dbReference>
<dbReference type="InterPro" id="IPR003661">
    <property type="entry name" value="HisK_dim/P_dom"/>
</dbReference>
<dbReference type="EC" id="2.7.13.3" evidence="2"/>
<evidence type="ECO:0000313" key="11">
    <source>
        <dbReference type="EMBL" id="MBA5761783.1"/>
    </source>
</evidence>
<name>A0A7W2IT45_9VIBR</name>
<keyword evidence="5" id="KW-0418">Kinase</keyword>
<dbReference type="Proteomes" id="UP000571701">
    <property type="component" value="Unassembled WGS sequence"/>
</dbReference>
<dbReference type="InterPro" id="IPR011006">
    <property type="entry name" value="CheY-like_superfamily"/>
</dbReference>
<feature type="transmembrane region" description="Helical" evidence="8">
    <location>
        <begin position="457"/>
        <end position="479"/>
    </location>
</feature>
<dbReference type="CDD" id="cd17546">
    <property type="entry name" value="REC_hyHK_CKI1_RcsC-like"/>
    <property type="match status" value="1"/>
</dbReference>
<dbReference type="InterPro" id="IPR005467">
    <property type="entry name" value="His_kinase_dom"/>
</dbReference>
<reference evidence="11 12" key="1">
    <citation type="submission" date="2020-07" db="EMBL/GenBank/DDBJ databases">
        <title>Vibrio marinisediminis sp. nov., isolated from marine sediment.</title>
        <authorList>
            <person name="Ji X."/>
        </authorList>
    </citation>
    <scope>NUCLEOTIDE SEQUENCE [LARGE SCALE GENOMIC DNA]</scope>
    <source>
        <strain evidence="11 12">404</strain>
    </source>
</reference>
<keyword evidence="4" id="KW-0808">Transferase</keyword>
<comment type="caution">
    <text evidence="11">The sequence shown here is derived from an EMBL/GenBank/DDBJ whole genome shotgun (WGS) entry which is preliminary data.</text>
</comment>
<evidence type="ECO:0000256" key="2">
    <source>
        <dbReference type="ARBA" id="ARBA00012438"/>
    </source>
</evidence>
<dbReference type="SUPFAM" id="SSF47226">
    <property type="entry name" value="Histidine-containing phosphotransfer domain, HPT domain"/>
    <property type="match status" value="1"/>
</dbReference>
<dbReference type="PRINTS" id="PR00344">
    <property type="entry name" value="BCTRLSENSOR"/>
</dbReference>
<feature type="domain" description="Response regulatory" evidence="10">
    <location>
        <begin position="920"/>
        <end position="1039"/>
    </location>
</feature>
<feature type="domain" description="Histidine kinase" evidence="9">
    <location>
        <begin position="629"/>
        <end position="845"/>
    </location>
</feature>
<evidence type="ECO:0000259" key="9">
    <source>
        <dbReference type="PROSITE" id="PS50109"/>
    </source>
</evidence>
<dbReference type="SUPFAM" id="SSF52172">
    <property type="entry name" value="CheY-like"/>
    <property type="match status" value="1"/>
</dbReference>
<dbReference type="PANTHER" id="PTHR43047:SF72">
    <property type="entry name" value="OSMOSENSING HISTIDINE PROTEIN KINASE SLN1"/>
    <property type="match status" value="1"/>
</dbReference>
<dbReference type="Gene3D" id="1.10.287.130">
    <property type="match status" value="1"/>
</dbReference>
<protein>
    <recommendedName>
        <fullName evidence="2">histidine kinase</fullName>
        <ecNumber evidence="2">2.7.13.3</ecNumber>
    </recommendedName>
</protein>
<feature type="modified residue" description="4-aspartylphosphate" evidence="7">
    <location>
        <position position="971"/>
    </location>
</feature>
<dbReference type="Pfam" id="PF02518">
    <property type="entry name" value="HATPase_c"/>
    <property type="match status" value="1"/>
</dbReference>
<dbReference type="Gene3D" id="3.30.450.20">
    <property type="entry name" value="PAS domain"/>
    <property type="match status" value="1"/>
</dbReference>
<dbReference type="InterPro" id="IPR036641">
    <property type="entry name" value="HPT_dom_sf"/>
</dbReference>
<dbReference type="Pfam" id="PF00497">
    <property type="entry name" value="SBP_bac_3"/>
    <property type="match status" value="2"/>
</dbReference>
<evidence type="ECO:0000256" key="4">
    <source>
        <dbReference type="ARBA" id="ARBA00022679"/>
    </source>
</evidence>
<dbReference type="InterPro" id="IPR003594">
    <property type="entry name" value="HATPase_dom"/>
</dbReference>
<keyword evidence="8" id="KW-0472">Membrane</keyword>
<accession>A0A7W2IT45</accession>
<dbReference type="CDD" id="cd16922">
    <property type="entry name" value="HATPase_EvgS-ArcB-TorS-like"/>
    <property type="match status" value="1"/>
</dbReference>
<dbReference type="InterPro" id="IPR001638">
    <property type="entry name" value="Solute-binding_3/MltF_N"/>
</dbReference>
<keyword evidence="3 7" id="KW-0597">Phosphoprotein</keyword>
<dbReference type="GO" id="GO:0000155">
    <property type="term" value="F:phosphorelay sensor kinase activity"/>
    <property type="evidence" value="ECO:0007669"/>
    <property type="project" value="InterPro"/>
</dbReference>
<evidence type="ECO:0000259" key="10">
    <source>
        <dbReference type="PROSITE" id="PS50110"/>
    </source>
</evidence>
<dbReference type="SUPFAM" id="SSF53850">
    <property type="entry name" value="Periplasmic binding protein-like II"/>
    <property type="match status" value="2"/>
</dbReference>
<evidence type="ECO:0000256" key="3">
    <source>
        <dbReference type="ARBA" id="ARBA00022553"/>
    </source>
</evidence>
<proteinExistence type="predicted"/>
<dbReference type="InterPro" id="IPR004358">
    <property type="entry name" value="Sig_transdc_His_kin-like_C"/>
</dbReference>
<keyword evidence="6" id="KW-0378">Hydrolase</keyword>
<dbReference type="SUPFAM" id="SSF47384">
    <property type="entry name" value="Homodimeric domain of signal transducing histidine kinase"/>
    <property type="match status" value="1"/>
</dbReference>
<dbReference type="Gene3D" id="3.30.565.10">
    <property type="entry name" value="Histidine kinase-like ATPase, C-terminal domain"/>
    <property type="match status" value="1"/>
</dbReference>
<keyword evidence="12" id="KW-1185">Reference proteome</keyword>
<dbReference type="RefSeq" id="WP_182107396.1">
    <property type="nucleotide sequence ID" value="NZ_JACFYF010000002.1"/>
</dbReference>
<dbReference type="Pfam" id="PF00512">
    <property type="entry name" value="HisKA"/>
    <property type="match status" value="1"/>
</dbReference>
<evidence type="ECO:0000256" key="7">
    <source>
        <dbReference type="PROSITE-ProRule" id="PRU00169"/>
    </source>
</evidence>
<evidence type="ECO:0000256" key="6">
    <source>
        <dbReference type="ARBA" id="ARBA00022801"/>
    </source>
</evidence>
<dbReference type="Gene3D" id="3.40.50.2300">
    <property type="match status" value="1"/>
</dbReference>
<dbReference type="Gene3D" id="3.40.190.10">
    <property type="entry name" value="Periplasmic binding protein-like II"/>
    <property type="match status" value="4"/>
</dbReference>
<dbReference type="SMART" id="SM00387">
    <property type="entry name" value="HATPase_c"/>
    <property type="match status" value="1"/>
</dbReference>
<evidence type="ECO:0000256" key="1">
    <source>
        <dbReference type="ARBA" id="ARBA00000085"/>
    </source>
</evidence>
<dbReference type="PROSITE" id="PS50109">
    <property type="entry name" value="HIS_KIN"/>
    <property type="match status" value="1"/>
</dbReference>
<dbReference type="SMART" id="SM00062">
    <property type="entry name" value="PBPb"/>
    <property type="match status" value="1"/>
</dbReference>
<evidence type="ECO:0000313" key="12">
    <source>
        <dbReference type="Proteomes" id="UP000571701"/>
    </source>
</evidence>
<dbReference type="PROSITE" id="PS50110">
    <property type="entry name" value="RESPONSE_REGULATORY"/>
    <property type="match status" value="1"/>
</dbReference>
<dbReference type="InterPro" id="IPR036890">
    <property type="entry name" value="HATPase_C_sf"/>
</dbReference>
<dbReference type="GO" id="GO:0005886">
    <property type="term" value="C:plasma membrane"/>
    <property type="evidence" value="ECO:0007669"/>
    <property type="project" value="TreeGrafter"/>
</dbReference>
<dbReference type="InterPro" id="IPR036097">
    <property type="entry name" value="HisK_dim/P_sf"/>
</dbReference>
<organism evidence="11 12">
    <name type="scientific">Vibrio marinisediminis</name>
    <dbReference type="NCBI Taxonomy" id="2758441"/>
    <lineage>
        <taxon>Bacteria</taxon>
        <taxon>Pseudomonadati</taxon>
        <taxon>Pseudomonadota</taxon>
        <taxon>Gammaproteobacteria</taxon>
        <taxon>Vibrionales</taxon>
        <taxon>Vibrionaceae</taxon>
        <taxon>Vibrio</taxon>
    </lineage>
</organism>
<evidence type="ECO:0000256" key="8">
    <source>
        <dbReference type="SAM" id="Phobius"/>
    </source>
</evidence>
<comment type="catalytic activity">
    <reaction evidence="1">
        <text>ATP + protein L-histidine = ADP + protein N-phospho-L-histidine.</text>
        <dbReference type="EC" id="2.7.13.3"/>
    </reaction>
</comment>
<keyword evidence="8" id="KW-1133">Transmembrane helix</keyword>
<evidence type="ECO:0000256" key="5">
    <source>
        <dbReference type="ARBA" id="ARBA00022777"/>
    </source>
</evidence>
<dbReference type="Pfam" id="PF00072">
    <property type="entry name" value="Response_reg"/>
    <property type="match status" value="1"/>
</dbReference>
<dbReference type="CDD" id="cd00082">
    <property type="entry name" value="HisKA"/>
    <property type="match status" value="1"/>
</dbReference>
<dbReference type="SUPFAM" id="SSF55874">
    <property type="entry name" value="ATPase domain of HSP90 chaperone/DNA topoisomerase II/histidine kinase"/>
    <property type="match status" value="1"/>
</dbReference>
<dbReference type="SMART" id="SM00448">
    <property type="entry name" value="REC"/>
    <property type="match status" value="1"/>
</dbReference>